<dbReference type="Pfam" id="PF12146">
    <property type="entry name" value="Hydrolase_4"/>
    <property type="match status" value="1"/>
</dbReference>
<dbReference type="EMBL" id="FNBM01000006">
    <property type="protein sequence ID" value="SDF97795.1"/>
    <property type="molecule type" value="Genomic_DNA"/>
</dbReference>
<dbReference type="Proteomes" id="UP000243378">
    <property type="component" value="Unassembled WGS sequence"/>
</dbReference>
<accession>A0A1G7QH53</accession>
<evidence type="ECO:0000313" key="3">
    <source>
        <dbReference type="EMBL" id="SDF97795.1"/>
    </source>
</evidence>
<dbReference type="STRING" id="640205.SAMN05216381_2818"/>
<feature type="signal peptide" evidence="1">
    <location>
        <begin position="1"/>
        <end position="18"/>
    </location>
</feature>
<keyword evidence="1" id="KW-0732">Signal</keyword>
<evidence type="ECO:0000313" key="4">
    <source>
        <dbReference type="Proteomes" id="UP000243378"/>
    </source>
</evidence>
<name>A0A1G7QH53_9GAMM</name>
<dbReference type="AlphaFoldDB" id="A0A1G7QH53"/>
<organism evidence="3 4">
    <name type="scientific">Phytopseudomonas seleniipraecipitans</name>
    <dbReference type="NCBI Taxonomy" id="640205"/>
    <lineage>
        <taxon>Bacteria</taxon>
        <taxon>Pseudomonadati</taxon>
        <taxon>Pseudomonadota</taxon>
        <taxon>Gammaproteobacteria</taxon>
        <taxon>Pseudomonadales</taxon>
        <taxon>Pseudomonadaceae</taxon>
        <taxon>Phytopseudomonas</taxon>
    </lineage>
</organism>
<dbReference type="Gene3D" id="3.40.50.1820">
    <property type="entry name" value="alpha/beta hydrolase"/>
    <property type="match status" value="1"/>
</dbReference>
<evidence type="ECO:0000259" key="2">
    <source>
        <dbReference type="Pfam" id="PF12146"/>
    </source>
</evidence>
<dbReference type="PANTHER" id="PTHR43265:SF1">
    <property type="entry name" value="ESTERASE ESTD"/>
    <property type="match status" value="1"/>
</dbReference>
<gene>
    <name evidence="3" type="ORF">SAMN05216381_2818</name>
</gene>
<feature type="chain" id="PRO_5017278846" description="Serine aminopeptidase S33 domain-containing protein" evidence="1">
    <location>
        <begin position="19"/>
        <end position="326"/>
    </location>
</feature>
<dbReference type="PANTHER" id="PTHR43265">
    <property type="entry name" value="ESTERASE ESTD"/>
    <property type="match status" value="1"/>
</dbReference>
<dbReference type="InterPro" id="IPR029058">
    <property type="entry name" value="AB_hydrolase_fold"/>
</dbReference>
<sequence>MLRALLLTLSLFTGLAQAAPILREPVSLDTGQGVLHGSLVLPQRSEAVPVVLLVAGSGPTDRNGNNPGGGHNDAHRKLAQALAQQGIASVRYDKRGIAASHAATPHERDLSVERYVADVVAWSHQLRQDKRFSHIVLVGHSEGALIASLASPESDADALVSIAGSARPIDQLLQEQLRNRLPPRLRAESDALLEALREGRQVAEVSDELTVLYRTSVQPYLISLFRQDPAAAFARVRVPALILQGDHDIQVSVQDAEMLHAANPDAQLQIITGMNHVMRIVPMDFEKQLASYDNPDLPLARALTSSIASFINALPPVETDIAADSH</sequence>
<dbReference type="InterPro" id="IPR053145">
    <property type="entry name" value="AB_hydrolase_Est10"/>
</dbReference>
<dbReference type="GO" id="GO:0052689">
    <property type="term" value="F:carboxylic ester hydrolase activity"/>
    <property type="evidence" value="ECO:0007669"/>
    <property type="project" value="TreeGrafter"/>
</dbReference>
<dbReference type="InterPro" id="IPR022742">
    <property type="entry name" value="Hydrolase_4"/>
</dbReference>
<evidence type="ECO:0000256" key="1">
    <source>
        <dbReference type="SAM" id="SignalP"/>
    </source>
</evidence>
<proteinExistence type="predicted"/>
<dbReference type="SUPFAM" id="SSF53474">
    <property type="entry name" value="alpha/beta-Hydrolases"/>
    <property type="match status" value="1"/>
</dbReference>
<protein>
    <recommendedName>
        <fullName evidence="2">Serine aminopeptidase S33 domain-containing protein</fullName>
    </recommendedName>
</protein>
<feature type="domain" description="Serine aminopeptidase S33" evidence="2">
    <location>
        <begin position="71"/>
        <end position="276"/>
    </location>
</feature>
<reference evidence="3 4" key="1">
    <citation type="submission" date="2016-10" db="EMBL/GenBank/DDBJ databases">
        <authorList>
            <person name="de Groot N.N."/>
        </authorList>
    </citation>
    <scope>NUCLEOTIDE SEQUENCE [LARGE SCALE GENOMIC DNA]</scope>
    <source>
        <strain evidence="3 4">LMG 25475</strain>
    </source>
</reference>
<dbReference type="RefSeq" id="WP_208597306.1">
    <property type="nucleotide sequence ID" value="NZ_FNBM01000006.1"/>
</dbReference>